<dbReference type="InterPro" id="IPR011042">
    <property type="entry name" value="6-blade_b-propeller_TolB-like"/>
</dbReference>
<evidence type="ECO:0000313" key="7">
    <source>
        <dbReference type="EMBL" id="TCW35541.1"/>
    </source>
</evidence>
<keyword evidence="5" id="KW-0131">Cell cycle</keyword>
<dbReference type="PANTHER" id="PTHR36842">
    <property type="entry name" value="PROTEIN TOLB HOMOLOG"/>
    <property type="match status" value="1"/>
</dbReference>
<keyword evidence="5" id="KW-0132">Cell division</keyword>
<dbReference type="SUPFAM" id="SSF69304">
    <property type="entry name" value="Tricorn protease N-terminal domain"/>
    <property type="match status" value="1"/>
</dbReference>
<dbReference type="Gene3D" id="2.120.10.30">
    <property type="entry name" value="TolB, C-terminal domain"/>
    <property type="match status" value="1"/>
</dbReference>
<dbReference type="HAMAP" id="MF_00671">
    <property type="entry name" value="TolB"/>
    <property type="match status" value="1"/>
</dbReference>
<dbReference type="Gene3D" id="3.40.50.10070">
    <property type="entry name" value="TolB, N-terminal domain"/>
    <property type="match status" value="1"/>
</dbReference>
<comment type="caution">
    <text evidence="7">The sequence shown here is derived from an EMBL/GenBank/DDBJ whole genome shotgun (WGS) entry which is preliminary data.</text>
</comment>
<dbReference type="SUPFAM" id="SSF52964">
    <property type="entry name" value="TolB, N-terminal domain"/>
    <property type="match status" value="1"/>
</dbReference>
<organism evidence="7 8">
    <name type="scientific">Marichromatium gracile</name>
    <name type="common">Chromatium gracile</name>
    <dbReference type="NCBI Taxonomy" id="1048"/>
    <lineage>
        <taxon>Bacteria</taxon>
        <taxon>Pseudomonadati</taxon>
        <taxon>Pseudomonadota</taxon>
        <taxon>Gammaproteobacteria</taxon>
        <taxon>Chromatiales</taxon>
        <taxon>Chromatiaceae</taxon>
        <taxon>Marichromatium</taxon>
    </lineage>
</organism>
<sequence length="433" mass="46232">MTRSISSLLILCAFLAVLLPGTALARLNIEITGGVEAAQPIAVVPFGFAGGGSASVDPGAVIAADLARTGRFAPMPTRDMLDQPTSHEEVDLRDWRLLDMNNLVIGQVVREGARYRISFILYDVFRGERLAGATLTATAAGLRNAAHRIADQIHETLTGIPGVAATRIAYISATGRGENARVTLQVADADGYNPQVIVSSTEPIMSPAWSPDGRRIAYVSFESRRPAIYVQELASGRRERVASYPGINSSPAFSPDGRRLAMTLSKDGNPEIYVLDLDSRALTRLTDHFAIDTEPAWSPDGSHLVFTSGRGGNPQIYRVPASGGAVSRVSFEGDYNASPVYAPDGRSIAMARRINGAFRIALLDVERGFSRLLSRGPLDESPSFAPNSSMVIYATTHGGRAVLAAAAVDGGANQRLTQGTDQVREPAWSPMVQ</sequence>
<dbReference type="NCBIfam" id="TIGR02800">
    <property type="entry name" value="propeller_TolB"/>
    <property type="match status" value="1"/>
</dbReference>
<protein>
    <recommendedName>
        <fullName evidence="5">Tol-Pal system protein TolB</fullName>
    </recommendedName>
</protein>
<gene>
    <name evidence="5" type="primary">tolB</name>
    <name evidence="7" type="ORF">EDC29_106104</name>
</gene>
<dbReference type="Pfam" id="PF07676">
    <property type="entry name" value="PD40"/>
    <property type="match status" value="4"/>
</dbReference>
<comment type="subunit">
    <text evidence="5">The Tol-Pal system is composed of five core proteins: the inner membrane proteins TolA, TolQ and TolR, the periplasmic protein TolB and the outer membrane protein Pal. They form a network linking the inner and outer membranes and the peptidoglycan layer.</text>
</comment>
<evidence type="ECO:0000256" key="1">
    <source>
        <dbReference type="ARBA" id="ARBA00004418"/>
    </source>
</evidence>
<dbReference type="Pfam" id="PF04052">
    <property type="entry name" value="TolB_N"/>
    <property type="match status" value="1"/>
</dbReference>
<feature type="domain" description="TolB N-terminal" evidence="6">
    <location>
        <begin position="27"/>
        <end position="130"/>
    </location>
</feature>
<dbReference type="InterPro" id="IPR014167">
    <property type="entry name" value="Tol-Pal_TolB"/>
</dbReference>
<comment type="function">
    <text evidence="5">Part of the Tol-Pal system, which plays a role in outer membrane invagination during cell division and is important for maintaining outer membrane integrity.</text>
</comment>
<evidence type="ECO:0000256" key="2">
    <source>
        <dbReference type="ARBA" id="ARBA00009820"/>
    </source>
</evidence>
<dbReference type="AlphaFoldDB" id="A0A4R4A9D4"/>
<dbReference type="EMBL" id="SMDC01000006">
    <property type="protein sequence ID" value="TCW35541.1"/>
    <property type="molecule type" value="Genomic_DNA"/>
</dbReference>
<evidence type="ECO:0000256" key="3">
    <source>
        <dbReference type="ARBA" id="ARBA00022729"/>
    </source>
</evidence>
<evidence type="ECO:0000256" key="5">
    <source>
        <dbReference type="HAMAP-Rule" id="MF_00671"/>
    </source>
</evidence>
<evidence type="ECO:0000259" key="6">
    <source>
        <dbReference type="Pfam" id="PF04052"/>
    </source>
</evidence>
<comment type="similarity">
    <text evidence="2 5">Belongs to the TolB family.</text>
</comment>
<dbReference type="GO" id="GO:0051301">
    <property type="term" value="P:cell division"/>
    <property type="evidence" value="ECO:0007669"/>
    <property type="project" value="UniProtKB-UniRule"/>
</dbReference>
<accession>A0A4R4A9D4</accession>
<dbReference type="PANTHER" id="PTHR36842:SF1">
    <property type="entry name" value="PROTEIN TOLB"/>
    <property type="match status" value="1"/>
</dbReference>
<dbReference type="RefSeq" id="WP_132229770.1">
    <property type="nucleotide sequence ID" value="NZ_NRRH01000009.1"/>
</dbReference>
<comment type="subcellular location">
    <subcellularLocation>
        <location evidence="1 5">Periplasm</location>
    </subcellularLocation>
</comment>
<keyword evidence="3 5" id="KW-0732">Signal</keyword>
<dbReference type="Proteomes" id="UP000295247">
    <property type="component" value="Unassembled WGS sequence"/>
</dbReference>
<evidence type="ECO:0000313" key="8">
    <source>
        <dbReference type="Proteomes" id="UP000295247"/>
    </source>
</evidence>
<dbReference type="GO" id="GO:0042597">
    <property type="term" value="C:periplasmic space"/>
    <property type="evidence" value="ECO:0007669"/>
    <property type="project" value="UniProtKB-SubCell"/>
</dbReference>
<name>A0A4R4A9D4_MARGR</name>
<proteinExistence type="inferred from homology"/>
<dbReference type="GO" id="GO:0017038">
    <property type="term" value="P:protein import"/>
    <property type="evidence" value="ECO:0007669"/>
    <property type="project" value="InterPro"/>
</dbReference>
<reference evidence="7 8" key="1">
    <citation type="submission" date="2019-03" db="EMBL/GenBank/DDBJ databases">
        <title>Genomic Encyclopedia of Type Strains, Phase IV (KMG-IV): sequencing the most valuable type-strain genomes for metagenomic binning, comparative biology and taxonomic classification.</title>
        <authorList>
            <person name="Goeker M."/>
        </authorList>
    </citation>
    <scope>NUCLEOTIDE SEQUENCE [LARGE SCALE GENOMIC DNA]</scope>
    <source>
        <strain evidence="7 8">DSM 203</strain>
    </source>
</reference>
<evidence type="ECO:0000256" key="4">
    <source>
        <dbReference type="ARBA" id="ARBA00022764"/>
    </source>
</evidence>
<keyword evidence="4 5" id="KW-0574">Periplasm</keyword>
<dbReference type="InterPro" id="IPR011659">
    <property type="entry name" value="WD40"/>
</dbReference>
<dbReference type="InterPro" id="IPR007195">
    <property type="entry name" value="TolB_N"/>
</dbReference>